<reference evidence="17 18" key="1">
    <citation type="submission" date="2020-04" db="EMBL/GenBank/DDBJ databases">
        <authorList>
            <person name="De Canck E."/>
        </authorList>
    </citation>
    <scope>NUCLEOTIDE SEQUENCE [LARGE SCALE GENOMIC DNA]</scope>
    <source>
        <strain evidence="17 18">LMG 26841</strain>
    </source>
</reference>
<dbReference type="InterPro" id="IPR010917">
    <property type="entry name" value="TonB_rcpt_CS"/>
</dbReference>
<evidence type="ECO:0000256" key="1">
    <source>
        <dbReference type="ARBA" id="ARBA00004571"/>
    </source>
</evidence>
<evidence type="ECO:0000256" key="14">
    <source>
        <dbReference type="SAM" id="SignalP"/>
    </source>
</evidence>
<evidence type="ECO:0000313" key="18">
    <source>
        <dbReference type="Proteomes" id="UP000494272"/>
    </source>
</evidence>
<evidence type="ECO:0000256" key="6">
    <source>
        <dbReference type="ARBA" id="ARBA00022729"/>
    </source>
</evidence>
<dbReference type="InterPro" id="IPR012910">
    <property type="entry name" value="Plug_dom"/>
</dbReference>
<keyword evidence="5 11" id="KW-0812">Transmembrane</keyword>
<name>A0A6S7C4R2_9BURK</name>
<dbReference type="AlphaFoldDB" id="A0A6S7C4R2"/>
<comment type="subcellular location">
    <subcellularLocation>
        <location evidence="1 11">Cell outer membrane</location>
        <topology evidence="1 11">Multi-pass membrane protein</topology>
    </subcellularLocation>
</comment>
<dbReference type="Pfam" id="PF00593">
    <property type="entry name" value="TonB_dep_Rec_b-barrel"/>
    <property type="match status" value="1"/>
</dbReference>
<organism evidence="17 18">
    <name type="scientific">Achromobacter dolens</name>
    <dbReference type="NCBI Taxonomy" id="1287738"/>
    <lineage>
        <taxon>Bacteria</taxon>
        <taxon>Pseudomonadati</taxon>
        <taxon>Pseudomonadota</taxon>
        <taxon>Betaproteobacteria</taxon>
        <taxon>Burkholderiales</taxon>
        <taxon>Alcaligenaceae</taxon>
        <taxon>Achromobacter</taxon>
    </lineage>
</organism>
<dbReference type="GeneID" id="94353960"/>
<evidence type="ECO:0000259" key="16">
    <source>
        <dbReference type="Pfam" id="PF07715"/>
    </source>
</evidence>
<keyword evidence="6 14" id="KW-0732">Signal</keyword>
<keyword evidence="18" id="KW-1185">Reference proteome</keyword>
<feature type="signal peptide" evidence="14">
    <location>
        <begin position="1"/>
        <end position="27"/>
    </location>
</feature>
<dbReference type="PANTHER" id="PTHR30069">
    <property type="entry name" value="TONB-DEPENDENT OUTER MEMBRANE RECEPTOR"/>
    <property type="match status" value="1"/>
</dbReference>
<evidence type="ECO:0000256" key="10">
    <source>
        <dbReference type="ARBA" id="ARBA00023237"/>
    </source>
</evidence>
<dbReference type="Gene3D" id="2.170.130.10">
    <property type="entry name" value="TonB-dependent receptor, plug domain"/>
    <property type="match status" value="1"/>
</dbReference>
<dbReference type="Pfam" id="PF07715">
    <property type="entry name" value="Plug"/>
    <property type="match status" value="1"/>
</dbReference>
<evidence type="ECO:0000259" key="15">
    <source>
        <dbReference type="Pfam" id="PF00593"/>
    </source>
</evidence>
<keyword evidence="10 11" id="KW-0998">Cell outer membrane</keyword>
<proteinExistence type="inferred from homology"/>
<dbReference type="Gene3D" id="2.40.170.20">
    <property type="entry name" value="TonB-dependent receptor, beta-barrel domain"/>
    <property type="match status" value="1"/>
</dbReference>
<dbReference type="CDD" id="cd01347">
    <property type="entry name" value="ligand_gated_channel"/>
    <property type="match status" value="1"/>
</dbReference>
<keyword evidence="7 13" id="KW-0798">TonB box</keyword>
<dbReference type="GO" id="GO:0044718">
    <property type="term" value="P:siderophore transmembrane transport"/>
    <property type="evidence" value="ECO:0007669"/>
    <property type="project" value="TreeGrafter"/>
</dbReference>
<keyword evidence="8 11" id="KW-0472">Membrane</keyword>
<evidence type="ECO:0000256" key="2">
    <source>
        <dbReference type="ARBA" id="ARBA00009810"/>
    </source>
</evidence>
<dbReference type="Proteomes" id="UP000494272">
    <property type="component" value="Unassembled WGS sequence"/>
</dbReference>
<dbReference type="InterPro" id="IPR037066">
    <property type="entry name" value="Plug_dom_sf"/>
</dbReference>
<dbReference type="InterPro" id="IPR000531">
    <property type="entry name" value="Beta-barrel_TonB"/>
</dbReference>
<feature type="short sequence motif" description="TonB C-terminal box" evidence="12">
    <location>
        <begin position="705"/>
        <end position="722"/>
    </location>
</feature>
<sequence>MTHSFPSSPFVRAILLAAAGLGAPAMAAETAAQLPAIRVTAEDAAVDDGRLRAIGAAPPPATLDHTVTQSVSVVDRQDLDRLSAISTLELLGRIPNATINLGGGIGGTLFLRGMDTLDMRVPVFIDGDRFRGRNKLQFMLISPTELEAVEVVRGPDSARFGSDGLGGLINFVTKRAHGNLDHGFTVNGGEVSTTWQSNGNGRQANAALEAAGDGFDLRVYATGRRAGNFRSAEGAVPNSDFRSAGGGIVLGYMPDARQRIEISGRMAHVNEGWAGTVPPYPLARTRSNPLNVKQGRLAYRGEFDGAISELRASVYVNEFDTTLVVHNQANPDRVLDVQRHVPGPLAYGGSLAATLPWASVATTVGMDFMHENWPGQERRTQVTLRQPDGATRIARGDWVPSGPSRYQTNIGAFLSNEWTISPKWTLTAGGRLDWYRSDVDLSPLPSPDLLPAFRAARNNQQTATTGSLGVSYRATQVVELLGSVGNSFRMPWIFDMFDAGFTGASYSFPNPRLKPERGTNVDIGTRLHFEDASVGLTAFRSDFRDFIENVNTQYNGLPATQKANVGKVRVQGVESDWRWQVTRALNLYGSAGYLHATNRITHRPLPSIATLSGLMGVQYVGPNDAYAFGAELQWAKGQGRYDDRKEYPAAGFGVVNLSAQLQLDRLGLPKVGNTQAVFSINNLFDRAYRTAATASNVNYPMTGLNPLLQPGRSVNVTLRTRF</sequence>
<gene>
    <name evidence="17" type="primary">btuB_1</name>
    <name evidence="17" type="ORF">LMG26841_00414</name>
</gene>
<dbReference type="PROSITE" id="PS01156">
    <property type="entry name" value="TONB_DEPENDENT_REC_2"/>
    <property type="match status" value="1"/>
</dbReference>
<evidence type="ECO:0000256" key="13">
    <source>
        <dbReference type="RuleBase" id="RU003357"/>
    </source>
</evidence>
<keyword evidence="9" id="KW-0675">Receptor</keyword>
<feature type="domain" description="TonB-dependent receptor-like beta-barrel" evidence="15">
    <location>
        <begin position="272"/>
        <end position="683"/>
    </location>
</feature>
<evidence type="ECO:0000256" key="9">
    <source>
        <dbReference type="ARBA" id="ARBA00023170"/>
    </source>
</evidence>
<dbReference type="EMBL" id="CADIKW010000001">
    <property type="protein sequence ID" value="CAB3820111.1"/>
    <property type="molecule type" value="Genomic_DNA"/>
</dbReference>
<accession>A0A6S7C4R2</accession>
<feature type="chain" id="PRO_5028870829" evidence="14">
    <location>
        <begin position="28"/>
        <end position="722"/>
    </location>
</feature>
<keyword evidence="3 11" id="KW-0813">Transport</keyword>
<comment type="similarity">
    <text evidence="2 11 13">Belongs to the TonB-dependent receptor family.</text>
</comment>
<evidence type="ECO:0000256" key="11">
    <source>
        <dbReference type="PROSITE-ProRule" id="PRU01360"/>
    </source>
</evidence>
<evidence type="ECO:0000256" key="12">
    <source>
        <dbReference type="PROSITE-ProRule" id="PRU10144"/>
    </source>
</evidence>
<protein>
    <submittedName>
        <fullName evidence="17">Vitamin B12 transporter BtuB</fullName>
    </submittedName>
</protein>
<dbReference type="InterPro" id="IPR039426">
    <property type="entry name" value="TonB-dep_rcpt-like"/>
</dbReference>
<dbReference type="GO" id="GO:0009279">
    <property type="term" value="C:cell outer membrane"/>
    <property type="evidence" value="ECO:0007669"/>
    <property type="project" value="UniProtKB-SubCell"/>
</dbReference>
<evidence type="ECO:0000256" key="8">
    <source>
        <dbReference type="ARBA" id="ARBA00023136"/>
    </source>
</evidence>
<dbReference type="RefSeq" id="WP_175166656.1">
    <property type="nucleotide sequence ID" value="NZ_CADIKW010000001.1"/>
</dbReference>
<dbReference type="GO" id="GO:0015344">
    <property type="term" value="F:siderophore uptake transmembrane transporter activity"/>
    <property type="evidence" value="ECO:0007669"/>
    <property type="project" value="TreeGrafter"/>
</dbReference>
<keyword evidence="4 11" id="KW-1134">Transmembrane beta strand</keyword>
<dbReference type="InterPro" id="IPR036942">
    <property type="entry name" value="Beta-barrel_TonB_sf"/>
</dbReference>
<evidence type="ECO:0000256" key="7">
    <source>
        <dbReference type="ARBA" id="ARBA00023077"/>
    </source>
</evidence>
<evidence type="ECO:0000313" key="17">
    <source>
        <dbReference type="EMBL" id="CAB3820111.1"/>
    </source>
</evidence>
<evidence type="ECO:0000256" key="5">
    <source>
        <dbReference type="ARBA" id="ARBA00022692"/>
    </source>
</evidence>
<evidence type="ECO:0000256" key="4">
    <source>
        <dbReference type="ARBA" id="ARBA00022452"/>
    </source>
</evidence>
<evidence type="ECO:0000256" key="3">
    <source>
        <dbReference type="ARBA" id="ARBA00022448"/>
    </source>
</evidence>
<dbReference type="PANTHER" id="PTHR30069:SF29">
    <property type="entry name" value="HEMOGLOBIN AND HEMOGLOBIN-HAPTOGLOBIN-BINDING PROTEIN 1-RELATED"/>
    <property type="match status" value="1"/>
</dbReference>
<feature type="domain" description="TonB-dependent receptor plug" evidence="16">
    <location>
        <begin position="66"/>
        <end position="167"/>
    </location>
</feature>
<dbReference type="PROSITE" id="PS52016">
    <property type="entry name" value="TONB_DEPENDENT_REC_3"/>
    <property type="match status" value="1"/>
</dbReference>
<dbReference type="SUPFAM" id="SSF56935">
    <property type="entry name" value="Porins"/>
    <property type="match status" value="1"/>
</dbReference>